<evidence type="ECO:0000313" key="2">
    <source>
        <dbReference type="EMBL" id="GAA5163690.1"/>
    </source>
</evidence>
<keyword evidence="1" id="KW-0472">Membrane</keyword>
<dbReference type="Proteomes" id="UP001428817">
    <property type="component" value="Unassembled WGS sequence"/>
</dbReference>
<keyword evidence="3" id="KW-1185">Reference proteome</keyword>
<evidence type="ECO:0000313" key="3">
    <source>
        <dbReference type="Proteomes" id="UP001428817"/>
    </source>
</evidence>
<proteinExistence type="predicted"/>
<name>A0ABP9QLH4_9PSEU</name>
<feature type="transmembrane region" description="Helical" evidence="1">
    <location>
        <begin position="46"/>
        <end position="66"/>
    </location>
</feature>
<keyword evidence="1" id="KW-1133">Transmembrane helix</keyword>
<gene>
    <name evidence="2" type="ORF">GCM10023321_50900</name>
</gene>
<organism evidence="2 3">
    <name type="scientific">Pseudonocardia eucalypti</name>
    <dbReference type="NCBI Taxonomy" id="648755"/>
    <lineage>
        <taxon>Bacteria</taxon>
        <taxon>Bacillati</taxon>
        <taxon>Actinomycetota</taxon>
        <taxon>Actinomycetes</taxon>
        <taxon>Pseudonocardiales</taxon>
        <taxon>Pseudonocardiaceae</taxon>
        <taxon>Pseudonocardia</taxon>
    </lineage>
</organism>
<keyword evidence="1" id="KW-0812">Transmembrane</keyword>
<sequence>MPFVRMLLRVLGAVIALQGACGVVDRFVTLPWLGALLLTRTGVFGGYQLYGCLLMVTLGVALVLAANASAAG</sequence>
<evidence type="ECO:0000256" key="1">
    <source>
        <dbReference type="SAM" id="Phobius"/>
    </source>
</evidence>
<protein>
    <submittedName>
        <fullName evidence="2">Uncharacterized protein</fullName>
    </submittedName>
</protein>
<dbReference type="EMBL" id="BAABJP010000030">
    <property type="protein sequence ID" value="GAA5163690.1"/>
    <property type="molecule type" value="Genomic_DNA"/>
</dbReference>
<reference evidence="3" key="1">
    <citation type="journal article" date="2019" name="Int. J. Syst. Evol. Microbiol.">
        <title>The Global Catalogue of Microorganisms (GCM) 10K type strain sequencing project: providing services to taxonomists for standard genome sequencing and annotation.</title>
        <authorList>
            <consortium name="The Broad Institute Genomics Platform"/>
            <consortium name="The Broad Institute Genome Sequencing Center for Infectious Disease"/>
            <person name="Wu L."/>
            <person name="Ma J."/>
        </authorList>
    </citation>
    <scope>NUCLEOTIDE SEQUENCE [LARGE SCALE GENOMIC DNA]</scope>
    <source>
        <strain evidence="3">JCM 18303</strain>
    </source>
</reference>
<accession>A0ABP9QLH4</accession>
<comment type="caution">
    <text evidence="2">The sequence shown here is derived from an EMBL/GenBank/DDBJ whole genome shotgun (WGS) entry which is preliminary data.</text>
</comment>